<evidence type="ECO:0000256" key="2">
    <source>
        <dbReference type="ARBA" id="ARBA00022692"/>
    </source>
</evidence>
<dbReference type="SMART" id="SM00271">
    <property type="entry name" value="DnaJ"/>
    <property type="match status" value="1"/>
</dbReference>
<evidence type="ECO:0000256" key="6">
    <source>
        <dbReference type="ARBA" id="ARBA00038105"/>
    </source>
</evidence>
<dbReference type="PANTHER" id="PTHR12763">
    <property type="match status" value="1"/>
</dbReference>
<feature type="domain" description="J" evidence="8">
    <location>
        <begin position="119"/>
        <end position="170"/>
    </location>
</feature>
<dbReference type="SUPFAM" id="SSF46565">
    <property type="entry name" value="Chaperone J-domain"/>
    <property type="match status" value="1"/>
</dbReference>
<dbReference type="Proteomes" id="UP000434044">
    <property type="component" value="Unassembled WGS sequence"/>
</dbReference>
<feature type="transmembrane region" description="Helical" evidence="7">
    <location>
        <begin position="34"/>
        <end position="51"/>
    </location>
</feature>
<keyword evidence="3 7" id="KW-1133">Transmembrane helix</keyword>
<protein>
    <submittedName>
        <fullName evidence="9">Molecular chaperone DnaJ</fullName>
    </submittedName>
</protein>
<evidence type="ECO:0000256" key="4">
    <source>
        <dbReference type="ARBA" id="ARBA00023136"/>
    </source>
</evidence>
<evidence type="ECO:0000313" key="9">
    <source>
        <dbReference type="EMBL" id="MTW20782.1"/>
    </source>
</evidence>
<feature type="transmembrane region" description="Helical" evidence="7">
    <location>
        <begin position="58"/>
        <end position="79"/>
    </location>
</feature>
<keyword evidence="2 7" id="KW-0812">Transmembrane</keyword>
<evidence type="ECO:0000313" key="10">
    <source>
        <dbReference type="Proteomes" id="UP000434044"/>
    </source>
</evidence>
<dbReference type="InterPro" id="IPR036869">
    <property type="entry name" value="J_dom_sf"/>
</dbReference>
<name>A0A6N8E941_9GAMM</name>
<dbReference type="GO" id="GO:0016020">
    <property type="term" value="C:membrane"/>
    <property type="evidence" value="ECO:0007669"/>
    <property type="project" value="UniProtKB-SubCell"/>
</dbReference>
<dbReference type="EMBL" id="WNKT01000010">
    <property type="protein sequence ID" value="MTW20782.1"/>
    <property type="molecule type" value="Genomic_DNA"/>
</dbReference>
<keyword evidence="4 7" id="KW-0472">Membrane</keyword>
<comment type="caution">
    <text evidence="9">The sequence shown here is derived from an EMBL/GenBank/DDBJ whole genome shotgun (WGS) entry which is preliminary data.</text>
</comment>
<dbReference type="InterPro" id="IPR001623">
    <property type="entry name" value="DnaJ_domain"/>
</dbReference>
<reference evidence="9 10" key="1">
    <citation type="submission" date="2019-11" db="EMBL/GenBank/DDBJ databases">
        <title>Whole-genome sequence of the anaerobic purple sulfur bacterium Allochromatium palmeri DSM 15591.</title>
        <authorList>
            <person name="Kyndt J.A."/>
            <person name="Meyer T.E."/>
        </authorList>
    </citation>
    <scope>NUCLEOTIDE SEQUENCE [LARGE SCALE GENOMIC DNA]</scope>
    <source>
        <strain evidence="9 10">DSM 15591</strain>
    </source>
</reference>
<evidence type="ECO:0000259" key="8">
    <source>
        <dbReference type="PROSITE" id="PS50076"/>
    </source>
</evidence>
<comment type="subcellular location">
    <subcellularLocation>
        <location evidence="1">Membrane</location>
        <topology evidence="1">Single-pass membrane protein</topology>
    </subcellularLocation>
</comment>
<gene>
    <name evidence="9" type="ORF">GJ668_06680</name>
</gene>
<dbReference type="PANTHER" id="PTHR12763:SF28">
    <property type="entry name" value="GEO10507P1-RELATED"/>
    <property type="match status" value="1"/>
</dbReference>
<dbReference type="RefSeq" id="WP_155449376.1">
    <property type="nucleotide sequence ID" value="NZ_WNKT01000010.1"/>
</dbReference>
<dbReference type="AlphaFoldDB" id="A0A6N8E941"/>
<dbReference type="Gene3D" id="1.10.287.110">
    <property type="entry name" value="DnaJ domain"/>
    <property type="match status" value="1"/>
</dbReference>
<evidence type="ECO:0000256" key="3">
    <source>
        <dbReference type="ARBA" id="ARBA00022989"/>
    </source>
</evidence>
<sequence>MILRLAFVILLLAAALWGLHQLRSMPRALLARRLRQVAFWGLIAVLVLAVLTGRLSPLFALLGAAIPVLMRLLTLLRLVPELQQILRSLGLGVGAGQASGRAGQGAPPGSGSGALSEDEARAILGIDAKADAEAIRAAHRRLMQRLHPDRGGSDYLAARINAAKQRLLGD</sequence>
<evidence type="ECO:0000256" key="1">
    <source>
        <dbReference type="ARBA" id="ARBA00004167"/>
    </source>
</evidence>
<comment type="similarity">
    <text evidence="6">Belongs to the TIM14 family.</text>
</comment>
<accession>A0A6N8E941</accession>
<evidence type="ECO:0000256" key="5">
    <source>
        <dbReference type="ARBA" id="ARBA00023186"/>
    </source>
</evidence>
<organism evidence="9 10">
    <name type="scientific">Allochromatium palmeri</name>
    <dbReference type="NCBI Taxonomy" id="231048"/>
    <lineage>
        <taxon>Bacteria</taxon>
        <taxon>Pseudomonadati</taxon>
        <taxon>Pseudomonadota</taxon>
        <taxon>Gammaproteobacteria</taxon>
        <taxon>Chromatiales</taxon>
        <taxon>Chromatiaceae</taxon>
        <taxon>Allochromatium</taxon>
    </lineage>
</organism>
<keyword evidence="5" id="KW-0143">Chaperone</keyword>
<dbReference type="PROSITE" id="PS50076">
    <property type="entry name" value="DNAJ_2"/>
    <property type="match status" value="1"/>
</dbReference>
<dbReference type="CDD" id="cd06257">
    <property type="entry name" value="DnaJ"/>
    <property type="match status" value="1"/>
</dbReference>
<evidence type="ECO:0000256" key="7">
    <source>
        <dbReference type="SAM" id="Phobius"/>
    </source>
</evidence>
<keyword evidence="10" id="KW-1185">Reference proteome</keyword>
<dbReference type="OrthoDB" id="581986at2"/>
<proteinExistence type="inferred from homology"/>